<dbReference type="InterPro" id="IPR000489">
    <property type="entry name" value="Pterin-binding_dom"/>
</dbReference>
<evidence type="ECO:0000313" key="2">
    <source>
        <dbReference type="EMBL" id="KAF0028089.1"/>
    </source>
</evidence>
<evidence type="ECO:0000259" key="1">
    <source>
        <dbReference type="PROSITE" id="PS50972"/>
    </source>
</evidence>
<dbReference type="PROSITE" id="PS50972">
    <property type="entry name" value="PTERIN_BINDING"/>
    <property type="match status" value="1"/>
</dbReference>
<name>A0A6A4S6E5_SCOMX</name>
<dbReference type="EMBL" id="VEVO01000017">
    <property type="protein sequence ID" value="KAF0028089.1"/>
    <property type="molecule type" value="Genomic_DNA"/>
</dbReference>
<accession>A0A6A4S6E5</accession>
<organism evidence="2 3">
    <name type="scientific">Scophthalmus maximus</name>
    <name type="common">Turbot</name>
    <name type="synonym">Psetta maxima</name>
    <dbReference type="NCBI Taxonomy" id="52904"/>
    <lineage>
        <taxon>Eukaryota</taxon>
        <taxon>Metazoa</taxon>
        <taxon>Chordata</taxon>
        <taxon>Craniata</taxon>
        <taxon>Vertebrata</taxon>
        <taxon>Euteleostomi</taxon>
        <taxon>Actinopterygii</taxon>
        <taxon>Neopterygii</taxon>
        <taxon>Teleostei</taxon>
        <taxon>Neoteleostei</taxon>
        <taxon>Acanthomorphata</taxon>
        <taxon>Carangaria</taxon>
        <taxon>Pleuronectiformes</taxon>
        <taxon>Pleuronectoidei</taxon>
        <taxon>Scophthalmidae</taxon>
        <taxon>Scophthalmus</taxon>
    </lineage>
</organism>
<dbReference type="GO" id="GO:0042558">
    <property type="term" value="P:pteridine-containing compound metabolic process"/>
    <property type="evidence" value="ECO:0007669"/>
    <property type="project" value="InterPro"/>
</dbReference>
<gene>
    <name evidence="2" type="ORF">F2P81_019176</name>
</gene>
<proteinExistence type="predicted"/>
<sequence>MRMSACNIDMAQRRTENTNDSSVADALVSRIFTLSSNRCSVRVDRERTKLTIDDSSAELQANAATSGDRIIRRIS</sequence>
<protein>
    <recommendedName>
        <fullName evidence="1">Pterin-binding domain-containing protein</fullName>
    </recommendedName>
</protein>
<dbReference type="Proteomes" id="UP000438429">
    <property type="component" value="Unassembled WGS sequence"/>
</dbReference>
<evidence type="ECO:0000313" key="3">
    <source>
        <dbReference type="Proteomes" id="UP000438429"/>
    </source>
</evidence>
<reference evidence="2 3" key="1">
    <citation type="submission" date="2019-06" db="EMBL/GenBank/DDBJ databases">
        <title>Draft genomes of female and male turbot (Scophthalmus maximus).</title>
        <authorList>
            <person name="Xu H."/>
            <person name="Xu X.-W."/>
            <person name="Shao C."/>
            <person name="Chen S."/>
        </authorList>
    </citation>
    <scope>NUCLEOTIDE SEQUENCE [LARGE SCALE GENOMIC DNA]</scope>
    <source>
        <strain evidence="2">Ysfricsl-2016a</strain>
        <tissue evidence="2">Blood</tissue>
    </source>
</reference>
<comment type="caution">
    <text evidence="2">The sequence shown here is derived from an EMBL/GenBank/DDBJ whole genome shotgun (WGS) entry which is preliminary data.</text>
</comment>
<dbReference type="AlphaFoldDB" id="A0A6A4S6E5"/>
<feature type="domain" description="Pterin-binding" evidence="1">
    <location>
        <begin position="1"/>
        <end position="75"/>
    </location>
</feature>